<dbReference type="Gene3D" id="1.20.1640.10">
    <property type="entry name" value="Multidrug efflux transporter AcrB transmembrane domain"/>
    <property type="match status" value="2"/>
</dbReference>
<name>A0A2S8AGH9_9FLAO</name>
<dbReference type="SUPFAM" id="SSF82714">
    <property type="entry name" value="Multidrug efflux transporter AcrB TolC docking domain, DN and DC subdomains"/>
    <property type="match status" value="2"/>
</dbReference>
<evidence type="ECO:0000256" key="6">
    <source>
        <dbReference type="ARBA" id="ARBA00022989"/>
    </source>
</evidence>
<evidence type="ECO:0000256" key="1">
    <source>
        <dbReference type="ARBA" id="ARBA00004651"/>
    </source>
</evidence>
<dbReference type="Gene3D" id="1.20.1600.10">
    <property type="entry name" value="Outer membrane efflux proteins (OEP)"/>
    <property type="match status" value="1"/>
</dbReference>
<dbReference type="GO" id="GO:0042910">
    <property type="term" value="F:xenobiotic transmembrane transporter activity"/>
    <property type="evidence" value="ECO:0007669"/>
    <property type="project" value="TreeGrafter"/>
</dbReference>
<dbReference type="PANTHER" id="PTHR32063:SF24">
    <property type="entry name" value="CATION EFFLUX SYSTEM (ACRB_ACRD_ACRF FAMILY)"/>
    <property type="match status" value="1"/>
</dbReference>
<feature type="transmembrane region" description="Helical" evidence="8">
    <location>
        <begin position="341"/>
        <end position="360"/>
    </location>
</feature>
<feature type="transmembrane region" description="Helical" evidence="8">
    <location>
        <begin position="1004"/>
        <end position="1030"/>
    </location>
</feature>
<dbReference type="PRINTS" id="PR00702">
    <property type="entry name" value="ACRIFLAVINRP"/>
</dbReference>
<comment type="subcellular location">
    <subcellularLocation>
        <location evidence="1">Cell membrane</location>
        <topology evidence="1">Multi-pass membrane protein</topology>
    </subcellularLocation>
</comment>
<dbReference type="InterPro" id="IPR001036">
    <property type="entry name" value="Acrflvin-R"/>
</dbReference>
<feature type="transmembrane region" description="Helical" evidence="8">
    <location>
        <begin position="14"/>
        <end position="35"/>
    </location>
</feature>
<dbReference type="Proteomes" id="UP000238042">
    <property type="component" value="Unassembled WGS sequence"/>
</dbReference>
<dbReference type="InterPro" id="IPR004763">
    <property type="entry name" value="CusA-like"/>
</dbReference>
<feature type="transmembrane region" description="Helical" evidence="8">
    <location>
        <begin position="444"/>
        <end position="464"/>
    </location>
</feature>
<feature type="transmembrane region" description="Helical" evidence="8">
    <location>
        <begin position="367"/>
        <end position="389"/>
    </location>
</feature>
<keyword evidence="5 8" id="KW-0812">Transmembrane</keyword>
<dbReference type="Gene3D" id="3.30.70.1440">
    <property type="entry name" value="Multidrug efflux transporter AcrB pore domain"/>
    <property type="match status" value="1"/>
</dbReference>
<dbReference type="SUPFAM" id="SSF82866">
    <property type="entry name" value="Multidrug efflux transporter AcrB transmembrane domain"/>
    <property type="match status" value="2"/>
</dbReference>
<feature type="transmembrane region" description="Helical" evidence="8">
    <location>
        <begin position="401"/>
        <end position="423"/>
    </location>
</feature>
<dbReference type="PANTHER" id="PTHR32063">
    <property type="match status" value="1"/>
</dbReference>
<evidence type="ECO:0000256" key="4">
    <source>
        <dbReference type="ARBA" id="ARBA00022475"/>
    </source>
</evidence>
<dbReference type="Gene3D" id="3.30.2090.10">
    <property type="entry name" value="Multidrug efflux transporter AcrB TolC docking domain, DN and DC subdomains"/>
    <property type="match status" value="2"/>
</dbReference>
<evidence type="ECO:0000256" key="8">
    <source>
        <dbReference type="SAM" id="Phobius"/>
    </source>
</evidence>
<keyword evidence="3" id="KW-0813">Transport</keyword>
<comment type="similarity">
    <text evidence="2">Belongs to the resistance-nodulation-cell division (RND) (TC 2.A.6) family.</text>
</comment>
<accession>A0A2S8AGH9</accession>
<dbReference type="Gene3D" id="3.30.70.1430">
    <property type="entry name" value="Multidrug efflux transporter AcrB pore domain"/>
    <property type="match status" value="2"/>
</dbReference>
<dbReference type="Pfam" id="PF00873">
    <property type="entry name" value="ACR_tran"/>
    <property type="match status" value="1"/>
</dbReference>
<feature type="transmembrane region" description="Helical" evidence="8">
    <location>
        <begin position="899"/>
        <end position="918"/>
    </location>
</feature>
<dbReference type="SUPFAM" id="SSF56954">
    <property type="entry name" value="Outer membrane efflux proteins (OEP)"/>
    <property type="match status" value="1"/>
</dbReference>
<keyword evidence="6 8" id="KW-1133">Transmembrane helix</keyword>
<evidence type="ECO:0000313" key="10">
    <source>
        <dbReference type="Proteomes" id="UP000238042"/>
    </source>
</evidence>
<feature type="transmembrane region" description="Helical" evidence="8">
    <location>
        <begin position="1042"/>
        <end position="1060"/>
    </location>
</feature>
<keyword evidence="4" id="KW-1003">Cell membrane</keyword>
<dbReference type="GO" id="GO:0015562">
    <property type="term" value="F:efflux transmembrane transporter activity"/>
    <property type="evidence" value="ECO:0007669"/>
    <property type="project" value="InterPro"/>
</dbReference>
<dbReference type="Gene3D" id="3.30.70.1320">
    <property type="entry name" value="Multidrug efflux transporter AcrB pore domain like"/>
    <property type="match status" value="1"/>
</dbReference>
<feature type="transmembrane region" description="Helical" evidence="8">
    <location>
        <begin position="873"/>
        <end position="892"/>
    </location>
</feature>
<dbReference type="InterPro" id="IPR027463">
    <property type="entry name" value="AcrB_DN_DC_subdom"/>
</dbReference>
<dbReference type="EMBL" id="PSZM01000001">
    <property type="protein sequence ID" value="PQL95484.1"/>
    <property type="molecule type" value="Genomic_DNA"/>
</dbReference>
<gene>
    <name evidence="9" type="ORF">C4S77_01435</name>
</gene>
<protein>
    <submittedName>
        <fullName evidence="9">CusA/CzcA family heavy metal efflux RND transporter</fullName>
    </submittedName>
</protein>
<organism evidence="9 10">
    <name type="scientific">Apibacter adventoris</name>
    <dbReference type="NCBI Taxonomy" id="1679466"/>
    <lineage>
        <taxon>Bacteria</taxon>
        <taxon>Pseudomonadati</taxon>
        <taxon>Bacteroidota</taxon>
        <taxon>Flavobacteriia</taxon>
        <taxon>Flavobacteriales</taxon>
        <taxon>Weeksellaceae</taxon>
        <taxon>Apibacter</taxon>
    </lineage>
</organism>
<dbReference type="GO" id="GO:0005886">
    <property type="term" value="C:plasma membrane"/>
    <property type="evidence" value="ECO:0007669"/>
    <property type="project" value="UniProtKB-SubCell"/>
</dbReference>
<reference evidence="9 10" key="1">
    <citation type="submission" date="2018-02" db="EMBL/GenBank/DDBJ databases">
        <title>Genome sequences of Apibacter spp., gut symbionts of Asian honey bees.</title>
        <authorList>
            <person name="Kwong W.K."/>
            <person name="Steele M.I."/>
            <person name="Moran N.A."/>
        </authorList>
    </citation>
    <scope>NUCLEOTIDE SEQUENCE [LARGE SCALE GENOMIC DNA]</scope>
    <source>
        <strain evidence="10">wkB301</strain>
    </source>
</reference>
<evidence type="ECO:0000256" key="5">
    <source>
        <dbReference type="ARBA" id="ARBA00022692"/>
    </source>
</evidence>
<dbReference type="GO" id="GO:0008324">
    <property type="term" value="F:monoatomic cation transmembrane transporter activity"/>
    <property type="evidence" value="ECO:0007669"/>
    <property type="project" value="InterPro"/>
</dbReference>
<keyword evidence="7 8" id="KW-0472">Membrane</keyword>
<dbReference type="OrthoDB" id="9758757at2"/>
<keyword evidence="10" id="KW-1185">Reference proteome</keyword>
<dbReference type="RefSeq" id="WP_105245523.1">
    <property type="nucleotide sequence ID" value="NZ_PSZM01000001.1"/>
</dbReference>
<evidence type="ECO:0000256" key="2">
    <source>
        <dbReference type="ARBA" id="ARBA00010942"/>
    </source>
</evidence>
<proteinExistence type="inferred from homology"/>
<evidence type="ECO:0000256" key="7">
    <source>
        <dbReference type="ARBA" id="ARBA00023136"/>
    </source>
</evidence>
<comment type="caution">
    <text evidence="9">The sequence shown here is derived from an EMBL/GenBank/DDBJ whole genome shotgun (WGS) entry which is preliminary data.</text>
</comment>
<feature type="transmembrane region" description="Helical" evidence="8">
    <location>
        <begin position="924"/>
        <end position="949"/>
    </location>
</feature>
<feature type="transmembrane region" description="Helical" evidence="8">
    <location>
        <begin position="476"/>
        <end position="503"/>
    </location>
</feature>
<feature type="transmembrane region" description="Helical" evidence="8">
    <location>
        <begin position="970"/>
        <end position="992"/>
    </location>
</feature>
<feature type="transmembrane region" description="Helical" evidence="8">
    <location>
        <begin position="535"/>
        <end position="554"/>
    </location>
</feature>
<evidence type="ECO:0000256" key="3">
    <source>
        <dbReference type="ARBA" id="ARBA00022448"/>
    </source>
</evidence>
<dbReference type="SUPFAM" id="SSF82693">
    <property type="entry name" value="Multidrug efflux transporter AcrB pore domain, PN1, PN2, PC1 and PC2 subdomains"/>
    <property type="match status" value="3"/>
</dbReference>
<evidence type="ECO:0000313" key="9">
    <source>
        <dbReference type="EMBL" id="PQL95484.1"/>
    </source>
</evidence>
<sequence>MFEKIIQISINNKWLIIIGVLIWLIAGICSIKHLAIDATPDITNNQVQIVTTSPTLAPQEIEELITIPLESELRNIPGALEVRSISRFGLSIITVVFKDKVPTLNARQLVEEQIKLIKDEISEGLGEPKLMPITTGLGEIYQYVLKVKPGFEKKYNTEKLRTIQDWMIKRQLNGIEGVIEISSFGGKVKEYEVSIDPLALHSYNLTLDEVNVALKKNNQNSGSGYIQQEHNLFYIRTEGVLKKNQDIENVVVTVKENVPVKISDIAKVKIGSAQRFGAMTMDGKGEVVGGITLMLKGADSYKTVQNVKERIAKIQNSLPDGLEIYPYLNRANLIDKAISTVTQNLVEGGLIVVLVLIILLGNLRAGLIVASVIPLSMLFALIMMNIFGISANLLSLGAMDFGIVVDGAIIIIESVIHVLYTTYLNKKLTQKEMDKIIGKTAGNIYKSAAFGILIIILVFVPIMSLTGIEGKMFRPMAIAVSFAILGAFILSLTYVPVMIALFLNKKIASQKSIADKIINTLKSLYLPILKKVLQMPYKIIVGIFVLWIFSLWIFSRLGSEFVPTLQEGDIAMQMSIQPGSSLNESISMTTKVEKILKTNFPEVLHVVSKIGTAEVPTDPMGIEDADIMIVLKNKKEWVSANNQEELVQKMKQKLSSILGASFEFSQPIQLRFNELMTGAKADVVVKIFGEDREKLKELANTIAGIIKNLKGAGDVKVEQTEGLKQMKISYNRLKMAQYGLDIETLNQIIKSTVAGQKAGAILEGEKRFDLVVRLDERFRNNLNLEQIYVRTSLNSLIPISEVATINFESAPMMISREKAQRKINIGVNVRGTDIATLVKNVDSKIKEKIQLPPGYQIEYGGAFENLQAAKSRLSIVIPITLGTIFFLLYLAFKNIKDAILIFTAVPLASIGGIIALWLRSLPFSISAGVGFIALFGVAVLNGIVLVSEINKVKNLGKIKSLKEIIIEGALTRLRPVFMTAMVATLGFLPMALSTSNGAEVQRPLATVVIGGLITSTMLTLLVVPSLYYIIEKGYKKQINKKIATFVLFFCGSILTMKSQTKVSLPELLRRAATENLDIKHEELQIQKETLEKKYAYTTGSTSFSLGYGQYNSRVADFQLEVSQDLGNIFSYKKNQQLSESKIEWLLAQSLLKKHLIQFQVEQLYNQWLYTIEKKALFKQIDSLYIVGLNRAQIRYEKGETDFMEKQFFKVEVEQILQQKINNEKEYLDIKNQLYTICHINSDETLIPVDSFYKISNYIYSDSLNRVFLQEYEKQQEVNHSIISLHKSQRLPEISIGGIMQSLDQDYNYYAGVIGISIPLFNNAYKKSKEQILVDNYMIDNKKEQINRTLDLKIRQLKEEERIYNKELVFFGNRHLQELKKMREVATIKYKYGEIDYLQYCSMLKSSVEANLTYLDLNNIYNRILIELKYITQSK</sequence>
<dbReference type="NCBIfam" id="TIGR00914">
    <property type="entry name" value="2A0601"/>
    <property type="match status" value="1"/>
</dbReference>